<protein>
    <submittedName>
        <fullName evidence="1">Uncharacterized protein</fullName>
    </submittedName>
</protein>
<proteinExistence type="predicted"/>
<sequence>MRQKDPGLNQVMNDAIANSGQRTRRPPDRGSTCAITFFMNRSRRADENRRAPLVKRFWTACRDDAPAPRLKDKSLPFGAEGVSKHEPLRHLLVHTIHREMASELAPFLLIGHTSSHPGIARLSAHHRFFCVPQTLNEQRSKRWRKGALSELAGTTVGLPVRELFYGERPKTQFNPHKRRNSMHKVSIRKVKTPMSYVQDMEEEVLHFSLQGLLPTGHTLALNTTLGTLSHLAIMHDRPHMLMEQQFTTSEICVLLPLLESYPYYCPYEVLLASFTTGRVTEAAIERCRQRLQEAQEEGVWDQEMRPVRNVLSRTRIKTRTFGIEISSILETGYILMYSPGHKKREKEG</sequence>
<evidence type="ECO:0000313" key="1">
    <source>
        <dbReference type="EMBL" id="PZW27521.1"/>
    </source>
</evidence>
<accession>A0A326U5J5</accession>
<dbReference type="Proteomes" id="UP000248806">
    <property type="component" value="Unassembled WGS sequence"/>
</dbReference>
<dbReference type="AlphaFoldDB" id="A0A326U5J5"/>
<keyword evidence="2" id="KW-1185">Reference proteome</keyword>
<organism evidence="1 2">
    <name type="scientific">Thermosporothrix hazakensis</name>
    <dbReference type="NCBI Taxonomy" id="644383"/>
    <lineage>
        <taxon>Bacteria</taxon>
        <taxon>Bacillati</taxon>
        <taxon>Chloroflexota</taxon>
        <taxon>Ktedonobacteria</taxon>
        <taxon>Ktedonobacterales</taxon>
        <taxon>Thermosporotrichaceae</taxon>
        <taxon>Thermosporothrix</taxon>
    </lineage>
</organism>
<comment type="caution">
    <text evidence="1">The sequence shown here is derived from an EMBL/GenBank/DDBJ whole genome shotgun (WGS) entry which is preliminary data.</text>
</comment>
<reference evidence="1 2" key="1">
    <citation type="submission" date="2018-06" db="EMBL/GenBank/DDBJ databases">
        <title>Genomic Encyclopedia of Archaeal and Bacterial Type Strains, Phase II (KMG-II): from individual species to whole genera.</title>
        <authorList>
            <person name="Goeker M."/>
        </authorList>
    </citation>
    <scope>NUCLEOTIDE SEQUENCE [LARGE SCALE GENOMIC DNA]</scope>
    <source>
        <strain evidence="1 2">ATCC BAA-1881</strain>
    </source>
</reference>
<evidence type="ECO:0000313" key="2">
    <source>
        <dbReference type="Proteomes" id="UP000248806"/>
    </source>
</evidence>
<dbReference type="EMBL" id="QKUF01000012">
    <property type="protein sequence ID" value="PZW27521.1"/>
    <property type="molecule type" value="Genomic_DNA"/>
</dbReference>
<name>A0A326U5J5_THEHA</name>
<gene>
    <name evidence="1" type="ORF">EI42_03608</name>
</gene>